<keyword evidence="4" id="KW-0503">Monooxygenase</keyword>
<dbReference type="InterPro" id="IPR011251">
    <property type="entry name" value="Luciferase-like_dom"/>
</dbReference>
<dbReference type="Gene3D" id="3.20.20.30">
    <property type="entry name" value="Luciferase-like domain"/>
    <property type="match status" value="1"/>
</dbReference>
<feature type="domain" description="Luciferase-like" evidence="5">
    <location>
        <begin position="19"/>
        <end position="280"/>
    </location>
</feature>
<protein>
    <submittedName>
        <fullName evidence="6">LLM class flavin-dependent oxidoreductase</fullName>
    </submittedName>
</protein>
<dbReference type="PANTHER" id="PTHR30011:SF16">
    <property type="entry name" value="C2H2 FINGER DOMAIN TRANSCRIPTION FACTOR (EUROFUNG)-RELATED"/>
    <property type="match status" value="1"/>
</dbReference>
<dbReference type="SUPFAM" id="SSF51679">
    <property type="entry name" value="Bacterial luciferase-like"/>
    <property type="match status" value="1"/>
</dbReference>
<evidence type="ECO:0000256" key="1">
    <source>
        <dbReference type="ARBA" id="ARBA00022630"/>
    </source>
</evidence>
<evidence type="ECO:0000259" key="5">
    <source>
        <dbReference type="Pfam" id="PF00296"/>
    </source>
</evidence>
<keyword evidence="3" id="KW-0560">Oxidoreductase</keyword>
<reference evidence="7" key="1">
    <citation type="journal article" date="2019" name="Int. J. Syst. Evol. Microbiol.">
        <title>The Global Catalogue of Microorganisms (GCM) 10K type strain sequencing project: providing services to taxonomists for standard genome sequencing and annotation.</title>
        <authorList>
            <consortium name="The Broad Institute Genomics Platform"/>
            <consortium name="The Broad Institute Genome Sequencing Center for Infectious Disease"/>
            <person name="Wu L."/>
            <person name="Ma J."/>
        </authorList>
    </citation>
    <scope>NUCLEOTIDE SEQUENCE [LARGE SCALE GENOMIC DNA]</scope>
    <source>
        <strain evidence="7">CCM 3243</strain>
    </source>
</reference>
<keyword evidence="1" id="KW-0285">Flavoprotein</keyword>
<gene>
    <name evidence="6" type="ORF">ACFO3R_22075</name>
</gene>
<keyword evidence="2" id="KW-0288">FMN</keyword>
<proteinExistence type="predicted"/>
<evidence type="ECO:0000313" key="7">
    <source>
        <dbReference type="Proteomes" id="UP001595871"/>
    </source>
</evidence>
<comment type="caution">
    <text evidence="6">The sequence shown here is derived from an EMBL/GenBank/DDBJ whole genome shotgun (WGS) entry which is preliminary data.</text>
</comment>
<evidence type="ECO:0000256" key="4">
    <source>
        <dbReference type="ARBA" id="ARBA00023033"/>
    </source>
</evidence>
<sequence length="359" mass="37856">MSPRRNFHLAAALDGAGSHPAAPEKPFTPEAYARLIRAAESGLLDFVTVEDGPGRLDSALLLTLAAAVTDRIGLVPLGPAAGDPEAWATRVATLDHLSAGRAGVRPRVAAGNAEHARLVGALGTLEGERLVARLFGRAAEFLDAATGAWGTLVHPPQGRPPLAVLAHATVPYRLAASHADVVFVTPKDTADLVAIRQEIGTLLAKAGRPAGSLRVLADVNVVLGGSREEAEARRARLDEAAGTPFTSDAAVFTGTPERLADLLESWHREGGADGFRLRPAVLPDDLDTVATRLVPVLQERGLFRTAYTARTLRGHLGLADLRGPGSPAEQLETLQRFAEEIAPVVRREAPSTLWDRPAA</sequence>
<evidence type="ECO:0000256" key="2">
    <source>
        <dbReference type="ARBA" id="ARBA00022643"/>
    </source>
</evidence>
<dbReference type="InterPro" id="IPR036661">
    <property type="entry name" value="Luciferase-like_sf"/>
</dbReference>
<dbReference type="InterPro" id="IPR051260">
    <property type="entry name" value="Diverse_substr_monoxygenases"/>
</dbReference>
<dbReference type="RefSeq" id="WP_234459636.1">
    <property type="nucleotide sequence ID" value="NZ_BAAAYA010000006.1"/>
</dbReference>
<evidence type="ECO:0000256" key="3">
    <source>
        <dbReference type="ARBA" id="ARBA00023002"/>
    </source>
</evidence>
<dbReference type="EMBL" id="JBHSCF010000036">
    <property type="protein sequence ID" value="MFC4189049.1"/>
    <property type="molecule type" value="Genomic_DNA"/>
</dbReference>
<evidence type="ECO:0000313" key="6">
    <source>
        <dbReference type="EMBL" id="MFC4189049.1"/>
    </source>
</evidence>
<dbReference type="Proteomes" id="UP001595871">
    <property type="component" value="Unassembled WGS sequence"/>
</dbReference>
<organism evidence="6 7">
    <name type="scientific">Streptomyces flavovirens</name>
    <dbReference type="NCBI Taxonomy" id="52258"/>
    <lineage>
        <taxon>Bacteria</taxon>
        <taxon>Bacillati</taxon>
        <taxon>Actinomycetota</taxon>
        <taxon>Actinomycetes</taxon>
        <taxon>Kitasatosporales</taxon>
        <taxon>Streptomycetaceae</taxon>
        <taxon>Streptomyces</taxon>
    </lineage>
</organism>
<keyword evidence="7" id="KW-1185">Reference proteome</keyword>
<accession>A0ABV8NAP4</accession>
<dbReference type="Pfam" id="PF00296">
    <property type="entry name" value="Bac_luciferase"/>
    <property type="match status" value="1"/>
</dbReference>
<name>A0ABV8NAP4_9ACTN</name>
<dbReference type="PANTHER" id="PTHR30011">
    <property type="entry name" value="ALKANESULFONATE MONOOXYGENASE-RELATED"/>
    <property type="match status" value="1"/>
</dbReference>